<dbReference type="Proteomes" id="UP000264006">
    <property type="component" value="Chromosome"/>
</dbReference>
<dbReference type="InterPro" id="IPR037482">
    <property type="entry name" value="ST1585_MBL-fold"/>
</dbReference>
<reference evidence="2 3" key="1">
    <citation type="submission" date="2018-09" db="EMBL/GenBank/DDBJ databases">
        <title>Complete genome sequence of Euzebya sp. DY32-46 isolated from seawater of Pacific Ocean.</title>
        <authorList>
            <person name="Xu L."/>
            <person name="Wu Y.-H."/>
            <person name="Xu X.-W."/>
        </authorList>
    </citation>
    <scope>NUCLEOTIDE SEQUENCE [LARGE SCALE GENOMIC DNA]</scope>
    <source>
        <strain evidence="2 3">DY32-46</strain>
    </source>
</reference>
<dbReference type="SMART" id="SM00849">
    <property type="entry name" value="Lactamase_B"/>
    <property type="match status" value="1"/>
</dbReference>
<proteinExistence type="predicted"/>
<name>A0A346XWF9_9ACTN</name>
<gene>
    <name evidence="2" type="ORF">DVS28_a1871</name>
</gene>
<dbReference type="SUPFAM" id="SSF56281">
    <property type="entry name" value="Metallo-hydrolase/oxidoreductase"/>
    <property type="match status" value="1"/>
</dbReference>
<dbReference type="PANTHER" id="PTHR42951:SF22">
    <property type="entry name" value="METALLO BETA-LACTAMASE SUPERFAMILY LIPOPROTEIN"/>
    <property type="match status" value="1"/>
</dbReference>
<dbReference type="AlphaFoldDB" id="A0A346XWF9"/>
<dbReference type="Pfam" id="PF00753">
    <property type="entry name" value="Lactamase_B"/>
    <property type="match status" value="1"/>
</dbReference>
<sequence>MSPRPDDPVRPSPIEAIRDDLAAVDTLTAGMTKVTAGFLLQTPRPTLVECGPAVSIQSVIEGIRAHGLDPDDLAYLVISHIHLDHGGGAGDVAEAFPNATIVVHEVGVRHMVDPERLNASSKRVYGPLYDSVYGACTPIDEDRILGVGERETLDLGGGRRLELFQTPGHAKHHIGIFDPDTGDLFVGDSVGVKMPGMDVIRPATPPPDFDYVLAQRSLDTYLSLAPETVHLAHYGAVDPPMEALQEAKDRLEIWMEAAEAAWTDNADLDHVAETLGHRFASEVTDVDGDPDAKGRVELLSGIRSNAMGLVRYLDLKEQGRVAT</sequence>
<evidence type="ECO:0000313" key="2">
    <source>
        <dbReference type="EMBL" id="AXV06556.1"/>
    </source>
</evidence>
<evidence type="ECO:0000313" key="3">
    <source>
        <dbReference type="Proteomes" id="UP000264006"/>
    </source>
</evidence>
<feature type="domain" description="Metallo-beta-lactamase" evidence="1">
    <location>
        <begin position="34"/>
        <end position="233"/>
    </location>
</feature>
<dbReference type="InterPro" id="IPR036866">
    <property type="entry name" value="RibonucZ/Hydroxyglut_hydro"/>
</dbReference>
<dbReference type="EMBL" id="CP031165">
    <property type="protein sequence ID" value="AXV06556.1"/>
    <property type="molecule type" value="Genomic_DNA"/>
</dbReference>
<dbReference type="KEGG" id="euz:DVS28_a1871"/>
<dbReference type="OrthoDB" id="2971563at2"/>
<protein>
    <submittedName>
        <fullName evidence="2">Beta-lactamase related protein</fullName>
    </submittedName>
</protein>
<accession>A0A346XWF9</accession>
<keyword evidence="3" id="KW-1185">Reference proteome</keyword>
<dbReference type="Gene3D" id="3.60.15.10">
    <property type="entry name" value="Ribonuclease Z/Hydroxyacylglutathione hydrolase-like"/>
    <property type="match status" value="1"/>
</dbReference>
<dbReference type="RefSeq" id="WP_114591184.1">
    <property type="nucleotide sequence ID" value="NZ_CP031165.1"/>
</dbReference>
<dbReference type="InterPro" id="IPR050855">
    <property type="entry name" value="NDM-1-like"/>
</dbReference>
<organism evidence="2 3">
    <name type="scientific">Euzebya pacifica</name>
    <dbReference type="NCBI Taxonomy" id="1608957"/>
    <lineage>
        <taxon>Bacteria</taxon>
        <taxon>Bacillati</taxon>
        <taxon>Actinomycetota</taxon>
        <taxon>Nitriliruptoria</taxon>
        <taxon>Euzebyales</taxon>
    </lineage>
</organism>
<dbReference type="InterPro" id="IPR001279">
    <property type="entry name" value="Metallo-B-lactamas"/>
</dbReference>
<dbReference type="CDD" id="cd07726">
    <property type="entry name" value="ST1585-like_MBL-fold"/>
    <property type="match status" value="1"/>
</dbReference>
<evidence type="ECO:0000259" key="1">
    <source>
        <dbReference type="SMART" id="SM00849"/>
    </source>
</evidence>
<dbReference type="PANTHER" id="PTHR42951">
    <property type="entry name" value="METALLO-BETA-LACTAMASE DOMAIN-CONTAINING"/>
    <property type="match status" value="1"/>
</dbReference>